<dbReference type="RefSeq" id="WP_241601007.1">
    <property type="nucleotide sequence ID" value="NZ_JAKVIN010000004.1"/>
</dbReference>
<proteinExistence type="predicted"/>
<dbReference type="PROSITE" id="PS50943">
    <property type="entry name" value="HTH_CROC1"/>
    <property type="match status" value="1"/>
</dbReference>
<organism evidence="2 3">
    <name type="scientific">Shinella sedimenti</name>
    <dbReference type="NCBI Taxonomy" id="2919913"/>
    <lineage>
        <taxon>Bacteria</taxon>
        <taxon>Pseudomonadati</taxon>
        <taxon>Pseudomonadota</taxon>
        <taxon>Alphaproteobacteria</taxon>
        <taxon>Hyphomicrobiales</taxon>
        <taxon>Rhizobiaceae</taxon>
        <taxon>Shinella</taxon>
    </lineage>
</organism>
<dbReference type="SUPFAM" id="SSF47413">
    <property type="entry name" value="lambda repressor-like DNA-binding domains"/>
    <property type="match status" value="1"/>
</dbReference>
<reference evidence="2 3" key="1">
    <citation type="submission" date="2022-02" db="EMBL/GenBank/DDBJ databases">
        <title>Shinella B3.7 sp. nov., isolated from Sediment (Zhairuo Island).</title>
        <authorList>
            <person name="Chen G."/>
        </authorList>
    </citation>
    <scope>NUCLEOTIDE SEQUENCE [LARGE SCALE GENOMIC DNA]</scope>
    <source>
        <strain evidence="2 3">B3.7</strain>
    </source>
</reference>
<dbReference type="CDD" id="cd00093">
    <property type="entry name" value="HTH_XRE"/>
    <property type="match status" value="1"/>
</dbReference>
<evidence type="ECO:0000313" key="3">
    <source>
        <dbReference type="Proteomes" id="UP001201844"/>
    </source>
</evidence>
<dbReference type="Gene3D" id="1.10.260.40">
    <property type="entry name" value="lambda repressor-like DNA-binding domains"/>
    <property type="match status" value="1"/>
</dbReference>
<dbReference type="InterPro" id="IPR001387">
    <property type="entry name" value="Cro/C1-type_HTH"/>
</dbReference>
<accession>A0ABT0CMB1</accession>
<dbReference type="EMBL" id="JAKVIN010000004">
    <property type="protein sequence ID" value="MCJ8149738.1"/>
    <property type="molecule type" value="Genomic_DNA"/>
</dbReference>
<protein>
    <submittedName>
        <fullName evidence="2">Helix-turn-helix domain-containing protein</fullName>
    </submittedName>
</protein>
<comment type="caution">
    <text evidence="2">The sequence shown here is derived from an EMBL/GenBank/DDBJ whole genome shotgun (WGS) entry which is preliminary data.</text>
</comment>
<sequence>MSLEIEKLGEMVAQRRGTLGVRAAAKEIGISPATLSRIENGHVPDLVTFAAICKWLGQEPAKFLGMQPSGALDKPVASVHLRKKKTTSIDTATALGAMIIAAQNAMLDRETI</sequence>
<dbReference type="InterPro" id="IPR010982">
    <property type="entry name" value="Lambda_DNA-bd_dom_sf"/>
</dbReference>
<gene>
    <name evidence="2" type="ORF">MKI86_11370</name>
</gene>
<feature type="domain" description="HTH cro/C1-type" evidence="1">
    <location>
        <begin position="25"/>
        <end position="63"/>
    </location>
</feature>
<dbReference type="Pfam" id="PF01381">
    <property type="entry name" value="HTH_3"/>
    <property type="match status" value="1"/>
</dbReference>
<dbReference type="Proteomes" id="UP001201844">
    <property type="component" value="Unassembled WGS sequence"/>
</dbReference>
<dbReference type="SMART" id="SM00530">
    <property type="entry name" value="HTH_XRE"/>
    <property type="match status" value="1"/>
</dbReference>
<keyword evidence="3" id="KW-1185">Reference proteome</keyword>
<evidence type="ECO:0000259" key="1">
    <source>
        <dbReference type="PROSITE" id="PS50943"/>
    </source>
</evidence>
<name>A0ABT0CMB1_9HYPH</name>
<evidence type="ECO:0000313" key="2">
    <source>
        <dbReference type="EMBL" id="MCJ8149738.1"/>
    </source>
</evidence>